<evidence type="ECO:0000313" key="2">
    <source>
        <dbReference type="EMBL" id="KAG7489658.1"/>
    </source>
</evidence>
<evidence type="ECO:0000256" key="1">
    <source>
        <dbReference type="SAM" id="MobiDB-lite"/>
    </source>
</evidence>
<comment type="caution">
    <text evidence="2">The sequence shown here is derived from an EMBL/GenBank/DDBJ whole genome shotgun (WGS) entry which is preliminary data.</text>
</comment>
<accession>A0AAV6QHQ4</accession>
<reference evidence="2 3" key="1">
    <citation type="journal article" date="2021" name="Sci. Rep.">
        <title>Chromosome anchoring in Senegalese sole (Solea senegalensis) reveals sex-associated markers and genome rearrangements in flatfish.</title>
        <authorList>
            <person name="Guerrero-Cozar I."/>
            <person name="Gomez-Garrido J."/>
            <person name="Berbel C."/>
            <person name="Martinez-Blanch J.F."/>
            <person name="Alioto T."/>
            <person name="Claros M.G."/>
            <person name="Gagnaire P.A."/>
            <person name="Manchado M."/>
        </authorList>
    </citation>
    <scope>NUCLEOTIDE SEQUENCE [LARGE SCALE GENOMIC DNA]</scope>
    <source>
        <strain evidence="2">Sse05_10M</strain>
    </source>
</reference>
<sequence>MELLWFWRGGKNVFSGCTNQSRCGDKMSRVKVKKSTVLHRNDTHTHTHTPTEHQALENRSVRSSRDLMSAEQRGAHWPHSTADGAAQHHPPPRCRVTQPRGAAPRWLDYYYFFSNKKEPNKVLVFSFPLLRLRVCVRLASVARRVCRGERETRPQQQVLHFCSHFHPRGLSQSERAEEASGAGPESS</sequence>
<evidence type="ECO:0000313" key="3">
    <source>
        <dbReference type="Proteomes" id="UP000693946"/>
    </source>
</evidence>
<gene>
    <name evidence="2" type="ORF">JOB18_017538</name>
</gene>
<protein>
    <submittedName>
        <fullName evidence="2">Uncharacterized protein</fullName>
    </submittedName>
</protein>
<dbReference type="EMBL" id="JAGKHQ010000017">
    <property type="protein sequence ID" value="KAG7489658.1"/>
    <property type="molecule type" value="Genomic_DNA"/>
</dbReference>
<name>A0AAV6QHQ4_SOLSE</name>
<feature type="region of interest" description="Disordered" evidence="1">
    <location>
        <begin position="40"/>
        <end position="98"/>
    </location>
</feature>
<organism evidence="2 3">
    <name type="scientific">Solea senegalensis</name>
    <name type="common">Senegalese sole</name>
    <dbReference type="NCBI Taxonomy" id="28829"/>
    <lineage>
        <taxon>Eukaryota</taxon>
        <taxon>Metazoa</taxon>
        <taxon>Chordata</taxon>
        <taxon>Craniata</taxon>
        <taxon>Vertebrata</taxon>
        <taxon>Euteleostomi</taxon>
        <taxon>Actinopterygii</taxon>
        <taxon>Neopterygii</taxon>
        <taxon>Teleostei</taxon>
        <taxon>Neoteleostei</taxon>
        <taxon>Acanthomorphata</taxon>
        <taxon>Carangaria</taxon>
        <taxon>Pleuronectiformes</taxon>
        <taxon>Pleuronectoidei</taxon>
        <taxon>Soleidae</taxon>
        <taxon>Solea</taxon>
    </lineage>
</organism>
<proteinExistence type="predicted"/>
<dbReference type="Proteomes" id="UP000693946">
    <property type="component" value="Linkage Group LG5"/>
</dbReference>
<keyword evidence="3" id="KW-1185">Reference proteome</keyword>
<dbReference type="AlphaFoldDB" id="A0AAV6QHQ4"/>
<feature type="compositionally biased region" description="Basic and acidic residues" evidence="1">
    <location>
        <begin position="40"/>
        <end position="65"/>
    </location>
</feature>